<evidence type="ECO:0000256" key="11">
    <source>
        <dbReference type="ARBA" id="ARBA00044190"/>
    </source>
</evidence>
<evidence type="ECO:0000313" key="15">
    <source>
        <dbReference type="Proteomes" id="UP000433577"/>
    </source>
</evidence>
<dbReference type="GO" id="GO:0005886">
    <property type="term" value="C:plasma membrane"/>
    <property type="evidence" value="ECO:0007669"/>
    <property type="project" value="UniProtKB-SubCell"/>
</dbReference>
<dbReference type="GO" id="GO:0005829">
    <property type="term" value="C:cytosol"/>
    <property type="evidence" value="ECO:0007669"/>
    <property type="project" value="TreeGrafter"/>
</dbReference>
<dbReference type="PANTHER" id="PTHR30160">
    <property type="entry name" value="TETRAACYLDISACCHARIDE 4'-KINASE-RELATED"/>
    <property type="match status" value="1"/>
</dbReference>
<evidence type="ECO:0000256" key="13">
    <source>
        <dbReference type="ARBA" id="ARBA00049201"/>
    </source>
</evidence>
<evidence type="ECO:0000256" key="9">
    <source>
        <dbReference type="ARBA" id="ARBA00043995"/>
    </source>
</evidence>
<evidence type="ECO:0000256" key="12">
    <source>
        <dbReference type="ARBA" id="ARBA00044330"/>
    </source>
</evidence>
<dbReference type="EC" id="2.4.99.23" evidence="10"/>
<protein>
    <recommendedName>
        <fullName evidence="11">Lipopolysaccharide heptosyltransferase 1</fullName>
        <ecNumber evidence="10">2.4.99.23</ecNumber>
    </recommendedName>
    <alternativeName>
        <fullName evidence="12">ADP-heptose:lipopolysaccharide heptosyltransferase I</fullName>
    </alternativeName>
</protein>
<evidence type="ECO:0000256" key="2">
    <source>
        <dbReference type="ARBA" id="ARBA00004713"/>
    </source>
</evidence>
<dbReference type="OrthoDB" id="9767552at2"/>
<comment type="catalytic activity">
    <reaction evidence="13">
        <text>an alpha-Kdo-(2-&gt;4)-alpha-Kdo-(2-&gt;6)-lipid A + ADP-L-glycero-beta-D-manno-heptose = an L-alpha-D-Hep-(1-&gt;5)-[alpha-Kdo-(2-&gt;4)]-alpha-Kdo-(2-&gt;6)-lipid A + ADP + H(+)</text>
        <dbReference type="Rhea" id="RHEA:74067"/>
        <dbReference type="ChEBI" id="CHEBI:15378"/>
        <dbReference type="ChEBI" id="CHEBI:61506"/>
        <dbReference type="ChEBI" id="CHEBI:176431"/>
        <dbReference type="ChEBI" id="CHEBI:193068"/>
        <dbReference type="ChEBI" id="CHEBI:456216"/>
        <dbReference type="EC" id="2.4.99.23"/>
    </reaction>
</comment>
<keyword evidence="8" id="KW-0472">Membrane</keyword>
<dbReference type="NCBIfam" id="TIGR02193">
    <property type="entry name" value="heptsyl_trn_I"/>
    <property type="match status" value="1"/>
</dbReference>
<evidence type="ECO:0000256" key="6">
    <source>
        <dbReference type="ARBA" id="ARBA00022679"/>
    </source>
</evidence>
<dbReference type="EMBL" id="CP046913">
    <property type="protein sequence ID" value="QGZ60988.1"/>
    <property type="molecule type" value="Genomic_DNA"/>
</dbReference>
<dbReference type="KEGG" id="pacs:FAZ98_04110"/>
<evidence type="ECO:0000256" key="8">
    <source>
        <dbReference type="ARBA" id="ARBA00023136"/>
    </source>
</evidence>
<evidence type="ECO:0000256" key="3">
    <source>
        <dbReference type="ARBA" id="ARBA00022475"/>
    </source>
</evidence>
<dbReference type="InterPro" id="IPR002201">
    <property type="entry name" value="Glyco_trans_9"/>
</dbReference>
<evidence type="ECO:0000256" key="5">
    <source>
        <dbReference type="ARBA" id="ARBA00022676"/>
    </source>
</evidence>
<name>A0A7Z2GG04_9BURK</name>
<gene>
    <name evidence="14" type="primary">waaC</name>
    <name evidence="14" type="ORF">FAZ98_04110</name>
</gene>
<dbReference type="PANTHER" id="PTHR30160:SF19">
    <property type="entry name" value="LIPOPOLYSACCHARIDE HEPTOSYLTRANSFERASE 1"/>
    <property type="match status" value="1"/>
</dbReference>
<evidence type="ECO:0000256" key="1">
    <source>
        <dbReference type="ARBA" id="ARBA00004515"/>
    </source>
</evidence>
<keyword evidence="4" id="KW-0997">Cell inner membrane</keyword>
<evidence type="ECO:0000256" key="4">
    <source>
        <dbReference type="ARBA" id="ARBA00022519"/>
    </source>
</evidence>
<evidence type="ECO:0000313" key="14">
    <source>
        <dbReference type="EMBL" id="QGZ60988.1"/>
    </source>
</evidence>
<evidence type="ECO:0000256" key="10">
    <source>
        <dbReference type="ARBA" id="ARBA00044041"/>
    </source>
</evidence>
<dbReference type="Gene3D" id="3.40.50.2000">
    <property type="entry name" value="Glycogen Phosphorylase B"/>
    <property type="match status" value="2"/>
</dbReference>
<comment type="subcellular location">
    <subcellularLocation>
        <location evidence="1">Cell inner membrane</location>
        <topology evidence="1">Peripheral membrane protein</topology>
        <orientation evidence="1">Cytoplasmic side</orientation>
    </subcellularLocation>
</comment>
<keyword evidence="5" id="KW-0328">Glycosyltransferase</keyword>
<dbReference type="GO" id="GO:0008713">
    <property type="term" value="F:ADP-heptose-lipopolysaccharide heptosyltransferase activity"/>
    <property type="evidence" value="ECO:0007669"/>
    <property type="project" value="TreeGrafter"/>
</dbReference>
<proteinExistence type="inferred from homology"/>
<reference evidence="14 15" key="1">
    <citation type="submission" date="2019-12" db="EMBL/GenBank/DDBJ databases">
        <title>Paraburkholderia acidiphila 7Q-K02 sp. nov and Paraburkholderia acidisoli DHF22 sp. nov., two strains isolated from forest soil.</title>
        <authorList>
            <person name="Gao Z."/>
            <person name="Qiu L."/>
        </authorList>
    </citation>
    <scope>NUCLEOTIDE SEQUENCE [LARGE SCALE GENOMIC DNA]</scope>
    <source>
        <strain evidence="14 15">DHF22</strain>
    </source>
</reference>
<sequence>MERILIVKVTSMGDIVHGQPVVADLHRAFPGVQVDWAADAAFSDILSWNPDIGRVLCAPLRRFKRARSLDDLKAIAASIGELRAVKYDAILDLHGVYKSAIIAFLARGRVTYGYRRESLGEAGAAFAYNRRYPPREDLLAWEGLRKTVGDTFGYAIDSAPDFGLVVPKPAAPLAGAVHAPYAMLFHATSSDEKKWPAAHWHRVGAHLRERGLTALLPWGSEAERREGEAIAAGIPGAVVLPKLSVTEVAQHIDAAALVVGTDTGFVHLASAVGRPTVMIFTATSVRHFGINVPGRSMSLGDAGRPAEVDEVCAAISSVLPASGAATPLSSSAG</sequence>
<dbReference type="InterPro" id="IPR051199">
    <property type="entry name" value="LPS_LOS_Heptosyltrfase"/>
</dbReference>
<organism evidence="14 15">
    <name type="scientific">Paraburkholderia acidisoli</name>
    <dbReference type="NCBI Taxonomy" id="2571748"/>
    <lineage>
        <taxon>Bacteria</taxon>
        <taxon>Pseudomonadati</taxon>
        <taxon>Pseudomonadota</taxon>
        <taxon>Betaproteobacteria</taxon>
        <taxon>Burkholderiales</taxon>
        <taxon>Burkholderiaceae</taxon>
        <taxon>Paraburkholderia</taxon>
    </lineage>
</organism>
<dbReference type="RefSeq" id="WP_158949042.1">
    <property type="nucleotide sequence ID" value="NZ_CP046913.1"/>
</dbReference>
<dbReference type="InterPro" id="IPR011908">
    <property type="entry name" value="LipoPS_heptosylTferase-I"/>
</dbReference>
<dbReference type="AlphaFoldDB" id="A0A7Z2GG04"/>
<dbReference type="Pfam" id="PF01075">
    <property type="entry name" value="Glyco_transf_9"/>
    <property type="match status" value="1"/>
</dbReference>
<accession>A0A7Z2GG04</accession>
<dbReference type="CDD" id="cd03789">
    <property type="entry name" value="GT9_LPS_heptosyltransferase"/>
    <property type="match status" value="1"/>
</dbReference>
<comment type="pathway">
    <text evidence="2">Bacterial outer membrane biogenesis; LPS core biosynthesis.</text>
</comment>
<dbReference type="SUPFAM" id="SSF53756">
    <property type="entry name" value="UDP-Glycosyltransferase/glycogen phosphorylase"/>
    <property type="match status" value="1"/>
</dbReference>
<keyword evidence="3" id="KW-1003">Cell membrane</keyword>
<keyword evidence="7" id="KW-0448">Lipopolysaccharide biosynthesis</keyword>
<dbReference type="GO" id="GO:0009244">
    <property type="term" value="P:lipopolysaccharide core region biosynthetic process"/>
    <property type="evidence" value="ECO:0007669"/>
    <property type="project" value="InterPro"/>
</dbReference>
<comment type="similarity">
    <text evidence="9">Belongs to the glycosyltransferase 9 family.</text>
</comment>
<keyword evidence="15" id="KW-1185">Reference proteome</keyword>
<dbReference type="Proteomes" id="UP000433577">
    <property type="component" value="Chromosome 1"/>
</dbReference>
<keyword evidence="6 14" id="KW-0808">Transferase</keyword>
<evidence type="ECO:0000256" key="7">
    <source>
        <dbReference type="ARBA" id="ARBA00022985"/>
    </source>
</evidence>